<keyword evidence="1" id="KW-1133">Transmembrane helix</keyword>
<keyword evidence="1" id="KW-0472">Membrane</keyword>
<evidence type="ECO:0000313" key="3">
    <source>
        <dbReference type="Proteomes" id="UP000230161"/>
    </source>
</evidence>
<evidence type="ECO:0000256" key="1">
    <source>
        <dbReference type="SAM" id="Phobius"/>
    </source>
</evidence>
<protein>
    <submittedName>
        <fullName evidence="2">Uncharacterized protein</fullName>
    </submittedName>
</protein>
<comment type="caution">
    <text evidence="2">The sequence shown here is derived from an EMBL/GenBank/DDBJ whole genome shotgun (WGS) entry which is preliminary data.</text>
</comment>
<keyword evidence="1" id="KW-0812">Transmembrane</keyword>
<feature type="transmembrane region" description="Helical" evidence="1">
    <location>
        <begin position="69"/>
        <end position="91"/>
    </location>
</feature>
<dbReference type="Proteomes" id="UP000230161">
    <property type="component" value="Unassembled WGS sequence"/>
</dbReference>
<organism evidence="2 3">
    <name type="scientific">Compostimonas suwonensis</name>
    <dbReference type="NCBI Taxonomy" id="1048394"/>
    <lineage>
        <taxon>Bacteria</taxon>
        <taxon>Bacillati</taxon>
        <taxon>Actinomycetota</taxon>
        <taxon>Actinomycetes</taxon>
        <taxon>Micrococcales</taxon>
        <taxon>Microbacteriaceae</taxon>
        <taxon>Compostimonas</taxon>
    </lineage>
</organism>
<keyword evidence="3" id="KW-1185">Reference proteome</keyword>
<dbReference type="AlphaFoldDB" id="A0A2M9BU41"/>
<sequence>MSRGEAAARNEAQNEYMSTNTTNVYVPGVCNIGPAEIRMRRTAGVIGLVITALFVAAAVIFGIPTPWRLLVVIPAGLGASGFLQAALHFCARFGMSGLFNLGDELGRQEQVYETEYRRADQRKAVTIVIGSVLIAIVVAGIAMLLP</sequence>
<feature type="transmembrane region" description="Helical" evidence="1">
    <location>
        <begin position="124"/>
        <end position="145"/>
    </location>
</feature>
<proteinExistence type="predicted"/>
<name>A0A2M9BU41_9MICO</name>
<accession>A0A2M9BU41</accession>
<dbReference type="EMBL" id="PGFB01000004">
    <property type="protein sequence ID" value="PJJ61468.1"/>
    <property type="molecule type" value="Genomic_DNA"/>
</dbReference>
<reference evidence="2 3" key="1">
    <citation type="submission" date="2017-11" db="EMBL/GenBank/DDBJ databases">
        <title>Genomic Encyclopedia of Archaeal and Bacterial Type Strains, Phase II (KMG-II): From Individual Species to Whole Genera.</title>
        <authorList>
            <person name="Goeker M."/>
        </authorList>
    </citation>
    <scope>NUCLEOTIDE SEQUENCE [LARGE SCALE GENOMIC DNA]</scope>
    <source>
        <strain evidence="2 3">DSM 25625</strain>
    </source>
</reference>
<evidence type="ECO:0000313" key="2">
    <source>
        <dbReference type="EMBL" id="PJJ61468.1"/>
    </source>
</evidence>
<gene>
    <name evidence="2" type="ORF">CLV54_2413</name>
</gene>
<feature type="transmembrane region" description="Helical" evidence="1">
    <location>
        <begin position="43"/>
        <end position="63"/>
    </location>
</feature>